<protein>
    <submittedName>
        <fullName evidence="1">Uncharacterized protein</fullName>
    </submittedName>
</protein>
<dbReference type="Proteomes" id="UP001499967">
    <property type="component" value="Unassembled WGS sequence"/>
</dbReference>
<sequence>MHEVPGADHSLERPGDLKGTLDVLAGVLSRIEAHLGELASPRGSGKPHSRPERP</sequence>
<keyword evidence="2" id="KW-1185">Reference proteome</keyword>
<reference evidence="1 2" key="1">
    <citation type="journal article" date="2019" name="Int. J. Syst. Evol. Microbiol.">
        <title>The Global Catalogue of Microorganisms (GCM) 10K type strain sequencing project: providing services to taxonomists for standard genome sequencing and annotation.</title>
        <authorList>
            <consortium name="The Broad Institute Genomics Platform"/>
            <consortium name="The Broad Institute Genome Sequencing Center for Infectious Disease"/>
            <person name="Wu L."/>
            <person name="Ma J."/>
        </authorList>
    </citation>
    <scope>NUCLEOTIDE SEQUENCE [LARGE SCALE GENOMIC DNA]</scope>
    <source>
        <strain evidence="1 2">JCM 11117</strain>
    </source>
</reference>
<dbReference type="EMBL" id="BAAAHP010000069">
    <property type="protein sequence ID" value="GAA0934083.1"/>
    <property type="molecule type" value="Genomic_DNA"/>
</dbReference>
<organism evidence="1 2">
    <name type="scientific">Pseudonocardia zijingensis</name>
    <dbReference type="NCBI Taxonomy" id="153376"/>
    <lineage>
        <taxon>Bacteria</taxon>
        <taxon>Bacillati</taxon>
        <taxon>Actinomycetota</taxon>
        <taxon>Actinomycetes</taxon>
        <taxon>Pseudonocardiales</taxon>
        <taxon>Pseudonocardiaceae</taxon>
        <taxon>Pseudonocardia</taxon>
    </lineage>
</organism>
<name>A0ABN1PWK5_9PSEU</name>
<accession>A0ABN1PWK5</accession>
<evidence type="ECO:0000313" key="1">
    <source>
        <dbReference type="EMBL" id="GAA0934083.1"/>
    </source>
</evidence>
<gene>
    <name evidence="1" type="ORF">GCM10009559_24370</name>
</gene>
<proteinExistence type="predicted"/>
<comment type="caution">
    <text evidence="1">The sequence shown here is derived from an EMBL/GenBank/DDBJ whole genome shotgun (WGS) entry which is preliminary data.</text>
</comment>
<evidence type="ECO:0000313" key="2">
    <source>
        <dbReference type="Proteomes" id="UP001499967"/>
    </source>
</evidence>